<keyword evidence="9" id="KW-1185">Reference proteome</keyword>
<dbReference type="GO" id="GO:0016020">
    <property type="term" value="C:membrane"/>
    <property type="evidence" value="ECO:0007669"/>
    <property type="project" value="UniProtKB-SubCell"/>
</dbReference>
<dbReference type="Proteomes" id="UP000190339">
    <property type="component" value="Unassembled WGS sequence"/>
</dbReference>
<feature type="transmembrane region" description="Helical" evidence="6">
    <location>
        <begin position="15"/>
        <end position="37"/>
    </location>
</feature>
<name>A0A1T5E593_9FLAO</name>
<reference evidence="9" key="1">
    <citation type="submission" date="2017-02" db="EMBL/GenBank/DDBJ databases">
        <authorList>
            <person name="Varghese N."/>
            <person name="Submissions S."/>
        </authorList>
    </citation>
    <scope>NUCLEOTIDE SEQUENCE [LARGE SCALE GENOMIC DNA]</scope>
    <source>
        <strain evidence="9">DSM 23546</strain>
    </source>
</reference>
<dbReference type="STRING" id="561365.SAMN05660866_03322"/>
<dbReference type="EMBL" id="FUYL01000011">
    <property type="protein sequence ID" value="SKB79168.1"/>
    <property type="molecule type" value="Genomic_DNA"/>
</dbReference>
<accession>A0A1T5E593</accession>
<evidence type="ECO:0000313" key="8">
    <source>
        <dbReference type="EMBL" id="SKB79168.1"/>
    </source>
</evidence>
<dbReference type="AlphaFoldDB" id="A0A1T5E593"/>
<keyword evidence="4 6" id="KW-0472">Membrane</keyword>
<keyword evidence="3 6" id="KW-1133">Transmembrane helix</keyword>
<evidence type="ECO:0000256" key="1">
    <source>
        <dbReference type="ARBA" id="ARBA00004141"/>
    </source>
</evidence>
<dbReference type="Pfam" id="PF13675">
    <property type="entry name" value="PilJ"/>
    <property type="match status" value="1"/>
</dbReference>
<evidence type="ECO:0000259" key="7">
    <source>
        <dbReference type="Pfam" id="PF13675"/>
    </source>
</evidence>
<protein>
    <submittedName>
        <fullName evidence="8">Type IV pili methyl-accepting chemotaxis transducer N-term</fullName>
    </submittedName>
</protein>
<keyword evidence="2 6" id="KW-0812">Transmembrane</keyword>
<evidence type="ECO:0000256" key="3">
    <source>
        <dbReference type="ARBA" id="ARBA00022989"/>
    </source>
</evidence>
<sequence length="269" mass="31379">MLEAFLKKIKGFNNYYLLVITVIVLTIAIQSIIQFSLAQQRHDALRINIAGRQRMFSQMIVKYIYQCRYSTCDYGKMRLVLNKLASTNDALQEGNEVMGLEPLDDEIIQRNFIKLQPHLNYILSSLDNFNTLDKVSIENLTTEADEYLLIMDVIVNQFQKASEENIKALMIIELELAVFSLVILILEIFFFINPSIKKITSQNKKLKEISWHQTHAFNSHMANIKNFHRVLGIEKNVEHKEEMITFLMEELNELEQVSNNMVKSLEKEQ</sequence>
<gene>
    <name evidence="8" type="ORF">SAMN05660866_03322</name>
</gene>
<evidence type="ECO:0000256" key="5">
    <source>
        <dbReference type="SAM" id="Coils"/>
    </source>
</evidence>
<comment type="subcellular location">
    <subcellularLocation>
        <location evidence="1">Membrane</location>
        <topology evidence="1">Multi-pass membrane protein</topology>
    </subcellularLocation>
</comment>
<proteinExistence type="predicted"/>
<evidence type="ECO:0000256" key="2">
    <source>
        <dbReference type="ARBA" id="ARBA00022692"/>
    </source>
</evidence>
<keyword evidence="5" id="KW-0175">Coiled coil</keyword>
<feature type="coiled-coil region" evidence="5">
    <location>
        <begin position="237"/>
        <end position="268"/>
    </location>
</feature>
<evidence type="ECO:0000256" key="6">
    <source>
        <dbReference type="SAM" id="Phobius"/>
    </source>
</evidence>
<organism evidence="8 9">
    <name type="scientific">Maribacter arcticus</name>
    <dbReference type="NCBI Taxonomy" id="561365"/>
    <lineage>
        <taxon>Bacteria</taxon>
        <taxon>Pseudomonadati</taxon>
        <taxon>Bacteroidota</taxon>
        <taxon>Flavobacteriia</taxon>
        <taxon>Flavobacteriales</taxon>
        <taxon>Flavobacteriaceae</taxon>
        <taxon>Maribacter</taxon>
    </lineage>
</organism>
<dbReference type="InterPro" id="IPR029095">
    <property type="entry name" value="NarX-like_N"/>
</dbReference>
<evidence type="ECO:0000313" key="9">
    <source>
        <dbReference type="Proteomes" id="UP000190339"/>
    </source>
</evidence>
<evidence type="ECO:0000256" key="4">
    <source>
        <dbReference type="ARBA" id="ARBA00023136"/>
    </source>
</evidence>
<feature type="transmembrane region" description="Helical" evidence="6">
    <location>
        <begin position="168"/>
        <end position="192"/>
    </location>
</feature>
<feature type="domain" description="NarX-like N-terminal" evidence="7">
    <location>
        <begin position="37"/>
        <end position="126"/>
    </location>
</feature>